<gene>
    <name evidence="15" type="primary">NCAS0J01380</name>
    <name evidence="15" type="ordered locus">NCAS_0J01380</name>
</gene>
<dbReference type="InParanoid" id="G0VKS9"/>
<dbReference type="GO" id="GO:0006429">
    <property type="term" value="P:leucyl-tRNA aminoacylation"/>
    <property type="evidence" value="ECO:0007669"/>
    <property type="project" value="EnsemblFungi"/>
</dbReference>
<evidence type="ECO:0000259" key="14">
    <source>
        <dbReference type="Pfam" id="PF13603"/>
    </source>
</evidence>
<evidence type="ECO:0000259" key="13">
    <source>
        <dbReference type="Pfam" id="PF09334"/>
    </source>
</evidence>
<dbReference type="FunFam" id="3.40.50.620:FF:000003">
    <property type="entry name" value="Leucine--tRNA ligase"/>
    <property type="match status" value="1"/>
</dbReference>
<dbReference type="Pfam" id="PF09334">
    <property type="entry name" value="tRNA-synt_1g"/>
    <property type="match status" value="1"/>
</dbReference>
<dbReference type="InterPro" id="IPR025709">
    <property type="entry name" value="Leu_tRNA-synth_edit"/>
</dbReference>
<feature type="domain" description="Methionyl/Leucyl tRNA synthetase" evidence="13">
    <location>
        <begin position="73"/>
        <end position="210"/>
    </location>
</feature>
<dbReference type="STRING" id="1064592.G0VKS9"/>
<dbReference type="GO" id="GO:0032543">
    <property type="term" value="P:mitochondrial translation"/>
    <property type="evidence" value="ECO:0007669"/>
    <property type="project" value="EnsemblFungi"/>
</dbReference>
<name>G0VKS9_NAUCA</name>
<evidence type="ECO:0000256" key="11">
    <source>
        <dbReference type="RuleBase" id="RU363035"/>
    </source>
</evidence>
<dbReference type="GO" id="GO:0002161">
    <property type="term" value="F:aminoacyl-tRNA deacylase activity"/>
    <property type="evidence" value="ECO:0007669"/>
    <property type="project" value="InterPro"/>
</dbReference>
<evidence type="ECO:0000256" key="7">
    <source>
        <dbReference type="ARBA" id="ARBA00022917"/>
    </source>
</evidence>
<comment type="subcellular location">
    <subcellularLocation>
        <location evidence="1">Mitochondrion matrix</location>
    </subcellularLocation>
</comment>
<dbReference type="FunCoup" id="G0VKS9">
    <property type="interactions" value="580"/>
</dbReference>
<dbReference type="GO" id="GO:0006397">
    <property type="term" value="P:mRNA processing"/>
    <property type="evidence" value="ECO:0007669"/>
    <property type="project" value="EnsemblFungi"/>
</dbReference>
<dbReference type="GO" id="GO:0000372">
    <property type="term" value="P:Group I intron splicing"/>
    <property type="evidence" value="ECO:0007669"/>
    <property type="project" value="EnsemblFungi"/>
</dbReference>
<keyword evidence="5 11" id="KW-0547">Nucleotide-binding</keyword>
<evidence type="ECO:0000256" key="1">
    <source>
        <dbReference type="ARBA" id="ARBA00004305"/>
    </source>
</evidence>
<dbReference type="EC" id="6.1.1.4" evidence="3"/>
<comment type="similarity">
    <text evidence="2 11">Belongs to the class-I aminoacyl-tRNA synthetase family.</text>
</comment>
<dbReference type="InterPro" id="IPR001412">
    <property type="entry name" value="aa-tRNA-synth_I_CS"/>
</dbReference>
<dbReference type="PROSITE" id="PS00178">
    <property type="entry name" value="AA_TRNA_LIGASE_I"/>
    <property type="match status" value="1"/>
</dbReference>
<evidence type="ECO:0000256" key="3">
    <source>
        <dbReference type="ARBA" id="ARBA00013164"/>
    </source>
</evidence>
<comment type="catalytic activity">
    <reaction evidence="10">
        <text>tRNA(Leu) + L-leucine + ATP = L-leucyl-tRNA(Leu) + AMP + diphosphate</text>
        <dbReference type="Rhea" id="RHEA:11688"/>
        <dbReference type="Rhea" id="RHEA-COMP:9613"/>
        <dbReference type="Rhea" id="RHEA-COMP:9622"/>
        <dbReference type="ChEBI" id="CHEBI:30616"/>
        <dbReference type="ChEBI" id="CHEBI:33019"/>
        <dbReference type="ChEBI" id="CHEBI:57427"/>
        <dbReference type="ChEBI" id="CHEBI:78442"/>
        <dbReference type="ChEBI" id="CHEBI:78494"/>
        <dbReference type="ChEBI" id="CHEBI:456215"/>
        <dbReference type="EC" id="6.1.1.4"/>
    </reaction>
</comment>
<keyword evidence="8 11" id="KW-0030">Aminoacyl-tRNA synthetase</keyword>
<dbReference type="PANTHER" id="PTHR43740:SF2">
    <property type="entry name" value="LEUCINE--TRNA LIGASE, MITOCHONDRIAL"/>
    <property type="match status" value="1"/>
</dbReference>
<dbReference type="Gene3D" id="3.40.50.620">
    <property type="entry name" value="HUPs"/>
    <property type="match status" value="2"/>
</dbReference>
<reference evidence="15 16" key="1">
    <citation type="journal article" date="2011" name="Proc. Natl. Acad. Sci. U.S.A.">
        <title>Evolutionary erosion of yeast sex chromosomes by mating-type switching accidents.</title>
        <authorList>
            <person name="Gordon J.L."/>
            <person name="Armisen D."/>
            <person name="Proux-Wera E."/>
            <person name="Oheigeartaigh S.S."/>
            <person name="Byrne K.P."/>
            <person name="Wolfe K.H."/>
        </authorList>
    </citation>
    <scope>NUCLEOTIDE SEQUENCE [LARGE SCALE GENOMIC DNA]</scope>
    <source>
        <strain evidence="16">ATCC 76901 / BCRC 22586 / CBS 4309 / NBRC 1992 / NRRL Y-12630</strain>
    </source>
</reference>
<evidence type="ECO:0000256" key="2">
    <source>
        <dbReference type="ARBA" id="ARBA00005594"/>
    </source>
</evidence>
<dbReference type="GO" id="GO:0097157">
    <property type="term" value="F:pre-mRNA intronic binding"/>
    <property type="evidence" value="ECO:0007669"/>
    <property type="project" value="EnsemblFungi"/>
</dbReference>
<keyword evidence="7 11" id="KW-0648">Protein biosynthesis</keyword>
<accession>G0VKS9</accession>
<dbReference type="eggNOG" id="KOG0435">
    <property type="taxonomic scope" value="Eukaryota"/>
</dbReference>
<dbReference type="FunFam" id="3.40.50.620:FF:000100">
    <property type="entry name" value="probable leucine--tRNA ligase, mitochondrial"/>
    <property type="match status" value="1"/>
</dbReference>
<sequence>MLPMRIQHLQRLGCRTLATEQSQISFKGKSIQTLREIGARWKEKTTNGVMLPTQFNEKDRKKRAADRMKDSMYILSMFPYPSGTLHMGHLRVYVISDSLNRFFKQRGYEVIHPMGWDAFGLPAENAAIARGINPADWTKQNIAKMKEQMNNMLANFDWDREVTTCDPDYYKFNQWIFLKLYENGLAYQKEAEINWDPVDKTVLANEQVDSNGISWRSGAKVEKRQLKQWFLGITKFAKDLRKDLYTLKKWPENVKTMQRNWIGESSGATLLFGTDNELFKHIQLFTTRAETLFAVQFVALSKEHPIVEHYAKTDPKLREFITIMDTLPDDSKTGYLLKDIKAINPLTKKKVSIFVAPYVIGSYGSDNEPGAAVMGCPAHDERDFAFWHENSPNEPIISCIDPFTLLEDDSITALNSPLPYTYDLGSMSEICAEYHGLATEAARASIVQKLRSENLGHTTINYKIRDWLISRQRYWGTPIPIIHCDHCGPVPVPEKDLPVMLPEVKTITAKGGNPLSQIPEFVNAKCPSCGSDAKRETDTMDTFMDSSWYFFRYLDPKNKELPFDPKLASRNIPVDIYIGGVEHAILHLLYARFISKFLGSIGMFDGAKFKFEPFKQLVTQGMVQGKTYINPENGRFLKPDEVELDTAKGHPIIKATGLAPQVSYEKMSKSKYNGADPNQCIAKHGPDATRAHILFQSPITDALAWDEVKIIGIERWLIRVIRHTMVLSKEQKYAFDYTTPSDMTDPEIEFHNEIQRLLKSITQGFDIYLSLNTVISDYMKFTNVLENAYKNKTVRKELQMLNLQKLISVIYPVTPSISEEAADILMKEQNGWENWNHYQWPSVEHITQTNFKKFQIVVDGRAKFYYTTEKDFFKKGRDHVIETLKHTPDGRKYLSDKTIKKFVMKFNIISFQFYKAKDLVKLEEAKQRKLERQQMGKNV</sequence>
<dbReference type="Pfam" id="PF13603">
    <property type="entry name" value="tRNA-synt_1_2"/>
    <property type="match status" value="1"/>
</dbReference>
<dbReference type="InterPro" id="IPR015413">
    <property type="entry name" value="Methionyl/Leucyl_tRNA_Synth"/>
</dbReference>
<evidence type="ECO:0000313" key="16">
    <source>
        <dbReference type="Proteomes" id="UP000001640"/>
    </source>
</evidence>
<evidence type="ECO:0000256" key="8">
    <source>
        <dbReference type="ARBA" id="ARBA00023146"/>
    </source>
</evidence>
<proteinExistence type="inferred from homology"/>
<dbReference type="Proteomes" id="UP000001640">
    <property type="component" value="Chromosome 10"/>
</dbReference>
<dbReference type="GO" id="GO:0004823">
    <property type="term" value="F:leucine-tRNA ligase activity"/>
    <property type="evidence" value="ECO:0007669"/>
    <property type="project" value="UniProtKB-EC"/>
</dbReference>
<dbReference type="GO" id="GO:0005759">
    <property type="term" value="C:mitochondrial matrix"/>
    <property type="evidence" value="ECO:0007669"/>
    <property type="project" value="UniProtKB-SubCell"/>
</dbReference>
<dbReference type="Gene3D" id="1.10.730.10">
    <property type="entry name" value="Isoleucyl-tRNA Synthetase, Domain 1"/>
    <property type="match status" value="1"/>
</dbReference>
<dbReference type="InterPro" id="IPR009080">
    <property type="entry name" value="tRNAsynth_Ia_anticodon-bd"/>
</dbReference>
<dbReference type="PRINTS" id="PR00985">
    <property type="entry name" value="TRNASYNTHLEU"/>
</dbReference>
<dbReference type="OMA" id="DDVDWAD"/>
<feature type="domain" description="Aminoacyl-tRNA synthetase class Ia" evidence="12">
    <location>
        <begin position="463"/>
        <end position="624"/>
    </location>
</feature>
<protein>
    <recommendedName>
        <fullName evidence="3">leucine--tRNA ligase</fullName>
        <ecNumber evidence="3">6.1.1.4</ecNumber>
    </recommendedName>
    <alternativeName>
        <fullName evidence="9">Leucyl-tRNA synthetase</fullName>
    </alternativeName>
</protein>
<evidence type="ECO:0000256" key="10">
    <source>
        <dbReference type="ARBA" id="ARBA00047469"/>
    </source>
</evidence>
<organism evidence="15 16">
    <name type="scientific">Naumovozyma castellii</name>
    <name type="common">Yeast</name>
    <name type="synonym">Saccharomyces castellii</name>
    <dbReference type="NCBI Taxonomy" id="27288"/>
    <lineage>
        <taxon>Eukaryota</taxon>
        <taxon>Fungi</taxon>
        <taxon>Dikarya</taxon>
        <taxon>Ascomycota</taxon>
        <taxon>Saccharomycotina</taxon>
        <taxon>Saccharomycetes</taxon>
        <taxon>Saccharomycetales</taxon>
        <taxon>Saccharomycetaceae</taxon>
        <taxon>Naumovozyma</taxon>
    </lineage>
</organism>
<dbReference type="OrthoDB" id="15954at2759"/>
<dbReference type="SUPFAM" id="SSF50677">
    <property type="entry name" value="ValRS/IleRS/LeuRS editing domain"/>
    <property type="match status" value="1"/>
</dbReference>
<keyword evidence="4 11" id="KW-0436">Ligase</keyword>
<evidence type="ECO:0000259" key="12">
    <source>
        <dbReference type="Pfam" id="PF00133"/>
    </source>
</evidence>
<dbReference type="FunFam" id="1.10.730.10:FF:000002">
    <property type="entry name" value="Leucine--tRNA ligase"/>
    <property type="match status" value="1"/>
</dbReference>
<dbReference type="GO" id="GO:0005524">
    <property type="term" value="F:ATP binding"/>
    <property type="evidence" value="ECO:0007669"/>
    <property type="project" value="UniProtKB-KW"/>
</dbReference>
<dbReference type="SUPFAM" id="SSF52374">
    <property type="entry name" value="Nucleotidylyl transferase"/>
    <property type="match status" value="1"/>
</dbReference>
<evidence type="ECO:0000313" key="15">
    <source>
        <dbReference type="EMBL" id="CCC72117.1"/>
    </source>
</evidence>
<dbReference type="InterPro" id="IPR002302">
    <property type="entry name" value="Leu-tRNA-ligase"/>
</dbReference>
<dbReference type="SUPFAM" id="SSF47323">
    <property type="entry name" value="Anticodon-binding domain of a subclass of class I aminoacyl-tRNA synthetases"/>
    <property type="match status" value="1"/>
</dbReference>
<dbReference type="NCBIfam" id="TIGR00396">
    <property type="entry name" value="leuS_bact"/>
    <property type="match status" value="1"/>
</dbReference>
<dbReference type="CDD" id="cd00812">
    <property type="entry name" value="LeuRS_core"/>
    <property type="match status" value="1"/>
</dbReference>
<evidence type="ECO:0000256" key="6">
    <source>
        <dbReference type="ARBA" id="ARBA00022840"/>
    </source>
</evidence>
<dbReference type="PANTHER" id="PTHR43740">
    <property type="entry name" value="LEUCYL-TRNA SYNTHETASE"/>
    <property type="match status" value="1"/>
</dbReference>
<dbReference type="GeneID" id="96905814"/>
<feature type="domain" description="Leucyl-tRNA synthetase editing" evidence="14">
    <location>
        <begin position="259"/>
        <end position="450"/>
    </location>
</feature>
<evidence type="ECO:0000256" key="5">
    <source>
        <dbReference type="ARBA" id="ARBA00022741"/>
    </source>
</evidence>
<dbReference type="AlphaFoldDB" id="G0VKS9"/>
<dbReference type="InterPro" id="IPR002300">
    <property type="entry name" value="aa-tRNA-synth_Ia"/>
</dbReference>
<reference key="2">
    <citation type="submission" date="2011-08" db="EMBL/GenBank/DDBJ databases">
        <title>Genome sequence of Naumovozyma castellii.</title>
        <authorList>
            <person name="Gordon J.L."/>
            <person name="Armisen D."/>
            <person name="Proux-Wera E."/>
            <person name="OhEigeartaigh S.S."/>
            <person name="Byrne K.P."/>
            <person name="Wolfe K.H."/>
        </authorList>
    </citation>
    <scope>NUCLEOTIDE SEQUENCE</scope>
    <source>
        <strain>Type strain:CBS 4309</strain>
    </source>
</reference>
<dbReference type="InterPro" id="IPR009008">
    <property type="entry name" value="Val/Leu/Ile-tRNA-synth_edit"/>
</dbReference>
<dbReference type="Pfam" id="PF00133">
    <property type="entry name" value="tRNA-synt_1"/>
    <property type="match status" value="1"/>
</dbReference>
<evidence type="ECO:0000256" key="9">
    <source>
        <dbReference type="ARBA" id="ARBA00030520"/>
    </source>
</evidence>
<dbReference type="RefSeq" id="XP_003678455.1">
    <property type="nucleotide sequence ID" value="XM_003678407.1"/>
</dbReference>
<dbReference type="KEGG" id="ncs:NCAS_0J01380"/>
<dbReference type="EMBL" id="HE576761">
    <property type="protein sequence ID" value="CCC72117.1"/>
    <property type="molecule type" value="Genomic_DNA"/>
</dbReference>
<keyword evidence="6 11" id="KW-0067">ATP-binding</keyword>
<keyword evidence="16" id="KW-1185">Reference proteome</keyword>
<dbReference type="HOGENOM" id="CLU_004427_2_0_1"/>
<dbReference type="InterPro" id="IPR014729">
    <property type="entry name" value="Rossmann-like_a/b/a_fold"/>
</dbReference>
<evidence type="ECO:0000256" key="4">
    <source>
        <dbReference type="ARBA" id="ARBA00022598"/>
    </source>
</evidence>